<evidence type="ECO:0000256" key="2">
    <source>
        <dbReference type="ARBA" id="ARBA00022670"/>
    </source>
</evidence>
<dbReference type="GO" id="GO:0004252">
    <property type="term" value="F:serine-type endopeptidase activity"/>
    <property type="evidence" value="ECO:0007669"/>
    <property type="project" value="UniProtKB-UniRule"/>
</dbReference>
<evidence type="ECO:0000313" key="9">
    <source>
        <dbReference type="EMBL" id="EDP42489.1"/>
    </source>
</evidence>
<dbReference type="InterPro" id="IPR034193">
    <property type="entry name" value="PCSK9_ProteinaseK-like"/>
</dbReference>
<dbReference type="SUPFAM" id="SSF52743">
    <property type="entry name" value="Subtilisin-like"/>
    <property type="match status" value="1"/>
</dbReference>
<dbReference type="AlphaFoldDB" id="A8Q8C7"/>
<dbReference type="InterPro" id="IPR023828">
    <property type="entry name" value="Peptidase_S8_Ser-AS"/>
</dbReference>
<comment type="caution">
    <text evidence="9">The sequence shown here is derived from an EMBL/GenBank/DDBJ whole genome shotgun (WGS) entry which is preliminary data.</text>
</comment>
<evidence type="ECO:0000259" key="7">
    <source>
        <dbReference type="Pfam" id="PF00082"/>
    </source>
</evidence>
<dbReference type="GO" id="GO:0006508">
    <property type="term" value="P:proteolysis"/>
    <property type="evidence" value="ECO:0007669"/>
    <property type="project" value="UniProtKB-KW"/>
</dbReference>
<evidence type="ECO:0000256" key="4">
    <source>
        <dbReference type="ARBA" id="ARBA00022825"/>
    </source>
</evidence>
<dbReference type="Gene3D" id="3.40.50.200">
    <property type="entry name" value="Peptidase S8/S53 domain"/>
    <property type="match status" value="1"/>
</dbReference>
<evidence type="ECO:0000256" key="3">
    <source>
        <dbReference type="ARBA" id="ARBA00022801"/>
    </source>
</evidence>
<dbReference type="PROSITE" id="PS51892">
    <property type="entry name" value="SUBTILASE"/>
    <property type="match status" value="1"/>
</dbReference>
<dbReference type="PROSITE" id="PS00136">
    <property type="entry name" value="SUBTILASE_ASP"/>
    <property type="match status" value="1"/>
</dbReference>
<dbReference type="PANTHER" id="PTHR43806:SF11">
    <property type="entry name" value="CEREVISIN-RELATED"/>
    <property type="match status" value="1"/>
</dbReference>
<accession>A8Q8C7</accession>
<dbReference type="GO" id="GO:0005615">
    <property type="term" value="C:extracellular space"/>
    <property type="evidence" value="ECO:0007669"/>
    <property type="project" value="TreeGrafter"/>
</dbReference>
<evidence type="ECO:0000256" key="6">
    <source>
        <dbReference type="RuleBase" id="RU003355"/>
    </source>
</evidence>
<feature type="domain" description="Inhibitor I9" evidence="8">
    <location>
        <begin position="29"/>
        <end position="135"/>
    </location>
</feature>
<dbReference type="OMA" id="WHEADET"/>
<keyword evidence="4 5" id="KW-0720">Serine protease</keyword>
<dbReference type="InterPro" id="IPR010259">
    <property type="entry name" value="S8pro/Inhibitor_I9"/>
</dbReference>
<protein>
    <recommendedName>
        <fullName evidence="11">Peptidase S8/S53 domain-containing protein</fullName>
    </recommendedName>
</protein>
<dbReference type="Proteomes" id="UP000008837">
    <property type="component" value="Unassembled WGS sequence"/>
</dbReference>
<dbReference type="InParanoid" id="A8Q8C7"/>
<organism evidence="9 10">
    <name type="scientific">Malassezia globosa (strain ATCC MYA-4612 / CBS 7966)</name>
    <name type="common">Dandruff-associated fungus</name>
    <dbReference type="NCBI Taxonomy" id="425265"/>
    <lineage>
        <taxon>Eukaryota</taxon>
        <taxon>Fungi</taxon>
        <taxon>Dikarya</taxon>
        <taxon>Basidiomycota</taxon>
        <taxon>Ustilaginomycotina</taxon>
        <taxon>Malasseziomycetes</taxon>
        <taxon>Malasseziales</taxon>
        <taxon>Malasseziaceae</taxon>
        <taxon>Malassezia</taxon>
    </lineage>
</organism>
<dbReference type="CDD" id="cd04077">
    <property type="entry name" value="Peptidases_S8_PCSK9_ProteinaseK_like"/>
    <property type="match status" value="1"/>
</dbReference>
<proteinExistence type="inferred from homology"/>
<dbReference type="PROSITE" id="PS00138">
    <property type="entry name" value="SUBTILASE_SER"/>
    <property type="match status" value="1"/>
</dbReference>
<dbReference type="InterPro" id="IPR022398">
    <property type="entry name" value="Peptidase_S8_His-AS"/>
</dbReference>
<reference evidence="9 10" key="1">
    <citation type="journal article" date="2007" name="Proc. Natl. Acad. Sci. U.S.A.">
        <title>Dandruff-associated Malassezia genomes reveal convergent and divergent virulence traits shared with plant and human fungal pathogens.</title>
        <authorList>
            <person name="Xu J."/>
            <person name="Saunders C.W."/>
            <person name="Hu P."/>
            <person name="Grant R.A."/>
            <person name="Boekhout T."/>
            <person name="Kuramae E.E."/>
            <person name="Kronstad J.W."/>
            <person name="Deangelis Y.M."/>
            <person name="Reeder N.L."/>
            <person name="Johnstone K.R."/>
            <person name="Leland M."/>
            <person name="Fieno A.M."/>
            <person name="Begley W.M."/>
            <person name="Sun Y."/>
            <person name="Lacey M.P."/>
            <person name="Chaudhary T."/>
            <person name="Keough T."/>
            <person name="Chu L."/>
            <person name="Sears R."/>
            <person name="Yuan B."/>
            <person name="Dawson T.L.Jr."/>
        </authorList>
    </citation>
    <scope>NUCLEOTIDE SEQUENCE [LARGE SCALE GENOMIC DNA]</scope>
    <source>
        <strain evidence="10">ATCC MYA-4612 / CBS 7966</strain>
    </source>
</reference>
<evidence type="ECO:0000259" key="8">
    <source>
        <dbReference type="Pfam" id="PF05922"/>
    </source>
</evidence>
<keyword evidence="2 5" id="KW-0645">Protease</keyword>
<dbReference type="InterPro" id="IPR000209">
    <property type="entry name" value="Peptidase_S8/S53_dom"/>
</dbReference>
<dbReference type="InterPro" id="IPR037045">
    <property type="entry name" value="S8pro/Inhibitor_I9_sf"/>
</dbReference>
<dbReference type="STRING" id="425265.A8Q8C7"/>
<evidence type="ECO:0008006" key="11">
    <source>
        <dbReference type="Google" id="ProtNLM"/>
    </source>
</evidence>
<evidence type="ECO:0000256" key="1">
    <source>
        <dbReference type="ARBA" id="ARBA00011073"/>
    </source>
</evidence>
<evidence type="ECO:0000256" key="5">
    <source>
        <dbReference type="PROSITE-ProRule" id="PRU01240"/>
    </source>
</evidence>
<feature type="active site" description="Charge relay system" evidence="5">
    <location>
        <position position="243"/>
    </location>
</feature>
<evidence type="ECO:0000313" key="10">
    <source>
        <dbReference type="Proteomes" id="UP000008837"/>
    </source>
</evidence>
<dbReference type="InterPro" id="IPR050131">
    <property type="entry name" value="Peptidase_S8_subtilisin-like"/>
</dbReference>
<dbReference type="InterPro" id="IPR015500">
    <property type="entry name" value="Peptidase_S8_subtilisin-rel"/>
</dbReference>
<keyword evidence="3 5" id="KW-0378">Hydrolase</keyword>
<sequence>MHATWHEADETHIAPLVQSTSAASVPDNYMVVLKPEVTTEQFVKHREHVAYASVLFSLLHDKSAMSGVDFARIMQTQENGIGSHWPAQEDVGLFRHIFDMGPHLQGYAGRMDASFVDALRRLPEVDYVERDSIVDVTMLKQDDRSVQDMPLDSSVSASTFPWDSPYQHLTEDGAPWGLARISHRKSLSLGTFNKYVYESIGGEGVTAYVIDTGVNIAHKDFEGRASWGKTLPLNDTDIDDHGHGTHVAGTIASKTFGVAKKADIIAVKVLGSGGQGTMSDVTAGVLWAVADAQNKTREIMNNPNSAAARKHRGFVANMSLGGSKSPTLDRAVRGAVKAGMHFGVAAGNEAQDACFVSPASVETAVTVGASTIADEQAFFSNTGPCVDIFAPGLNILSTWSSSPRSINTLSGTSMASPHIVGLMAYLLSIYGTDDFTLIKDAVPTRVAPAAAMHQADTHGLRETGRGHGEMSARRRLLQVLQKLMPSWMPSLERLFPQVPVLSTEMEQGLSIESALRPADLKKAMRRMAISNALEQLDPETTNKLAYNNATTTNIQ</sequence>
<dbReference type="KEGG" id="mgl:MGL_3247"/>
<dbReference type="Gene3D" id="3.30.70.80">
    <property type="entry name" value="Peptidase S8 propeptide/proteinase inhibitor I9"/>
    <property type="match status" value="1"/>
</dbReference>
<dbReference type="VEuPathDB" id="FungiDB:MGL_3247"/>
<dbReference type="OrthoDB" id="206201at2759"/>
<dbReference type="SUPFAM" id="SSF54897">
    <property type="entry name" value="Protease propeptides/inhibitors"/>
    <property type="match status" value="1"/>
</dbReference>
<dbReference type="InterPro" id="IPR036852">
    <property type="entry name" value="Peptidase_S8/S53_dom_sf"/>
</dbReference>
<gene>
    <name evidence="9" type="ORF">MGL_3247</name>
</gene>
<dbReference type="FunFam" id="3.40.50.200:FF:000007">
    <property type="entry name" value="Subtilisin-like serine protease"/>
    <property type="match status" value="1"/>
</dbReference>
<dbReference type="InterPro" id="IPR023827">
    <property type="entry name" value="Peptidase_S8_Asp-AS"/>
</dbReference>
<feature type="domain" description="Peptidase S8/S53" evidence="7">
    <location>
        <begin position="202"/>
        <end position="431"/>
    </location>
</feature>
<name>A8Q8C7_MALGO</name>
<dbReference type="RefSeq" id="XP_001729703.1">
    <property type="nucleotide sequence ID" value="XM_001729651.1"/>
</dbReference>
<keyword evidence="10" id="KW-1185">Reference proteome</keyword>
<dbReference type="EMBL" id="AAYY01000011">
    <property type="protein sequence ID" value="EDP42489.1"/>
    <property type="molecule type" value="Genomic_DNA"/>
</dbReference>
<dbReference type="Pfam" id="PF00082">
    <property type="entry name" value="Peptidase_S8"/>
    <property type="match status" value="1"/>
</dbReference>
<feature type="active site" description="Charge relay system" evidence="5">
    <location>
        <position position="413"/>
    </location>
</feature>
<dbReference type="GeneID" id="5854009"/>
<dbReference type="PRINTS" id="PR00723">
    <property type="entry name" value="SUBTILISIN"/>
</dbReference>
<dbReference type="Pfam" id="PF05922">
    <property type="entry name" value="Inhibitor_I9"/>
    <property type="match status" value="1"/>
</dbReference>
<comment type="similarity">
    <text evidence="1 5 6">Belongs to the peptidase S8 family.</text>
</comment>
<dbReference type="PROSITE" id="PS00137">
    <property type="entry name" value="SUBTILASE_HIS"/>
    <property type="match status" value="1"/>
</dbReference>
<feature type="active site" description="Charge relay system" evidence="5">
    <location>
        <position position="211"/>
    </location>
</feature>
<dbReference type="PANTHER" id="PTHR43806">
    <property type="entry name" value="PEPTIDASE S8"/>
    <property type="match status" value="1"/>
</dbReference>
<dbReference type="FunCoup" id="A8Q8C7">
    <property type="interactions" value="19"/>
</dbReference>